<dbReference type="Pfam" id="PF00933">
    <property type="entry name" value="Glyco_hydro_3"/>
    <property type="match status" value="1"/>
</dbReference>
<dbReference type="STRING" id="163.SAMN04487775_10326"/>
<evidence type="ECO:0000313" key="7">
    <source>
        <dbReference type="EMBL" id="SEQ68590.1"/>
    </source>
</evidence>
<organism evidence="7 8">
    <name type="scientific">Treponema bryantii</name>
    <dbReference type="NCBI Taxonomy" id="163"/>
    <lineage>
        <taxon>Bacteria</taxon>
        <taxon>Pseudomonadati</taxon>
        <taxon>Spirochaetota</taxon>
        <taxon>Spirochaetia</taxon>
        <taxon>Spirochaetales</taxon>
        <taxon>Treponemataceae</taxon>
        <taxon>Treponema</taxon>
    </lineage>
</organism>
<dbReference type="GO" id="GO:0005975">
    <property type="term" value="P:carbohydrate metabolic process"/>
    <property type="evidence" value="ECO:0007669"/>
    <property type="project" value="InterPro"/>
</dbReference>
<name>A0A1H9I1T5_9SPIR</name>
<dbReference type="EC" id="3.2.1.52" evidence="3"/>
<proteinExistence type="inferred from homology"/>
<dbReference type="EMBL" id="FOFU01000008">
    <property type="protein sequence ID" value="SEQ68590.1"/>
    <property type="molecule type" value="Genomic_DNA"/>
</dbReference>
<dbReference type="AlphaFoldDB" id="A0A1H9I1T5"/>
<gene>
    <name evidence="7" type="ORF">SAMN04487977_10883</name>
</gene>
<comment type="catalytic activity">
    <reaction evidence="1">
        <text>Hydrolysis of terminal non-reducing N-acetyl-D-hexosamine residues in N-acetyl-beta-D-hexosaminides.</text>
        <dbReference type="EC" id="3.2.1.52"/>
    </reaction>
</comment>
<evidence type="ECO:0000256" key="3">
    <source>
        <dbReference type="ARBA" id="ARBA00012663"/>
    </source>
</evidence>
<evidence type="ECO:0000256" key="1">
    <source>
        <dbReference type="ARBA" id="ARBA00001231"/>
    </source>
</evidence>
<evidence type="ECO:0000313" key="8">
    <source>
        <dbReference type="Proteomes" id="UP000182360"/>
    </source>
</evidence>
<comment type="similarity">
    <text evidence="2">Belongs to the glycosyl hydrolase 3 family.</text>
</comment>
<dbReference type="PANTHER" id="PTHR30480">
    <property type="entry name" value="BETA-HEXOSAMINIDASE-RELATED"/>
    <property type="match status" value="1"/>
</dbReference>
<dbReference type="GO" id="GO:0009254">
    <property type="term" value="P:peptidoglycan turnover"/>
    <property type="evidence" value="ECO:0007669"/>
    <property type="project" value="TreeGrafter"/>
</dbReference>
<keyword evidence="8" id="KW-1185">Reference proteome</keyword>
<dbReference type="InterPro" id="IPR036962">
    <property type="entry name" value="Glyco_hydro_3_N_sf"/>
</dbReference>
<accession>A0A1H9I1T5</accession>
<dbReference type="Proteomes" id="UP000182360">
    <property type="component" value="Unassembled WGS sequence"/>
</dbReference>
<protein>
    <recommendedName>
        <fullName evidence="3">beta-N-acetylhexosaminidase</fullName>
        <ecNumber evidence="3">3.2.1.52</ecNumber>
    </recommendedName>
</protein>
<evidence type="ECO:0000256" key="5">
    <source>
        <dbReference type="ARBA" id="ARBA00023295"/>
    </source>
</evidence>
<sequence length="420" mass="47181">MLYFFSVIPEFHKYTVIDIIEYMKHTWWVVILLTLLTSCTDKQTKKELRTHQAAALTQTYINQKKNERAAAIERYVKQLPLEQKIAQMFIENLEGCTSFRSYETVDAMTGNGDKTPLVAGGYLFFSYNIAPDRKQMQDYIKSIREYCDSYAIIQPYLSVDQEGGWVTRLKKLNPKLPSNEQVAAAYDVAGTYSLYSEQAAGMKDLGFDMNLAPVVEVCTDDNAEFLDGRSFGDLNKVIRYGTACINAYENNGIATVIKHFPGNTNTDPHTGLPEITLSKDELMKSIESFRELVKLNPAVVLMSHARTSAIDPGVPACLSKVWVTDILRNEFGYNGLIFSDDIFMGALADNGYPPEVAAVRAVEAGVDCIMTSEKRFGRAGAVLYKKAKEDYDFEKKIDAAVLRIIKYKLEAGLIDEAEIR</sequence>
<evidence type="ECO:0000256" key="4">
    <source>
        <dbReference type="ARBA" id="ARBA00022801"/>
    </source>
</evidence>
<dbReference type="Gene3D" id="3.20.20.300">
    <property type="entry name" value="Glycoside hydrolase, family 3, N-terminal domain"/>
    <property type="match status" value="1"/>
</dbReference>
<evidence type="ECO:0000259" key="6">
    <source>
        <dbReference type="Pfam" id="PF00933"/>
    </source>
</evidence>
<keyword evidence="5" id="KW-0326">Glycosidase</keyword>
<feature type="domain" description="Glycoside hydrolase family 3 N-terminal" evidence="6">
    <location>
        <begin position="120"/>
        <end position="405"/>
    </location>
</feature>
<evidence type="ECO:0000256" key="2">
    <source>
        <dbReference type="ARBA" id="ARBA00005336"/>
    </source>
</evidence>
<dbReference type="InterPro" id="IPR001764">
    <property type="entry name" value="Glyco_hydro_3_N"/>
</dbReference>
<dbReference type="InterPro" id="IPR050226">
    <property type="entry name" value="NagZ_Beta-hexosaminidase"/>
</dbReference>
<dbReference type="PANTHER" id="PTHR30480:SF13">
    <property type="entry name" value="BETA-HEXOSAMINIDASE"/>
    <property type="match status" value="1"/>
</dbReference>
<reference evidence="7 8" key="1">
    <citation type="submission" date="2016-10" db="EMBL/GenBank/DDBJ databases">
        <authorList>
            <person name="de Groot N.N."/>
        </authorList>
    </citation>
    <scope>NUCLEOTIDE SEQUENCE [LARGE SCALE GENOMIC DNA]</scope>
    <source>
        <strain evidence="7 8">B25</strain>
    </source>
</reference>
<dbReference type="GO" id="GO:0004563">
    <property type="term" value="F:beta-N-acetylhexosaminidase activity"/>
    <property type="evidence" value="ECO:0007669"/>
    <property type="project" value="UniProtKB-EC"/>
</dbReference>
<dbReference type="InterPro" id="IPR017853">
    <property type="entry name" value="GH"/>
</dbReference>
<dbReference type="SUPFAM" id="SSF51445">
    <property type="entry name" value="(Trans)glycosidases"/>
    <property type="match status" value="1"/>
</dbReference>
<keyword evidence="4" id="KW-0378">Hydrolase</keyword>